<keyword evidence="13" id="KW-1185">Reference proteome</keyword>
<dbReference type="OrthoDB" id="9797795at2"/>
<evidence type="ECO:0000256" key="5">
    <source>
        <dbReference type="ARBA" id="ARBA00022679"/>
    </source>
</evidence>
<dbReference type="CDD" id="cd03789">
    <property type="entry name" value="GT9_LPS_heptosyltransferase"/>
    <property type="match status" value="1"/>
</dbReference>
<dbReference type="STRING" id="48467.SAMN02745166_00975"/>
<dbReference type="GO" id="GO:0009247">
    <property type="term" value="P:glycolipid biosynthetic process"/>
    <property type="evidence" value="ECO:0007669"/>
    <property type="project" value="UniProtKB-ARBA"/>
</dbReference>
<dbReference type="SUPFAM" id="SSF53756">
    <property type="entry name" value="UDP-Glycosyltransferase/glycogen phosphorylase"/>
    <property type="match status" value="1"/>
</dbReference>
<keyword evidence="11" id="KW-1133">Transmembrane helix</keyword>
<dbReference type="InterPro" id="IPR011910">
    <property type="entry name" value="RfaF"/>
</dbReference>
<evidence type="ECO:0000256" key="7">
    <source>
        <dbReference type="ARBA" id="ARBA00023315"/>
    </source>
</evidence>
<comment type="catalytic activity">
    <reaction evidence="10">
        <text>an L-alpha-D-Hep-(1-&gt;5)-[alpha-Kdo-(2-&gt;4)]-alpha-Kdo-(2-&gt;6)-lipid A + ADP-L-glycero-beta-D-manno-heptose = an L-alpha-D-Hep-(1-&gt;3)-L-alpha-D-Hep-(1-&gt;5)-[alpha-Kdo-(2-&gt;4)]-alpha-Kdo-(2-&gt;6)-lipid A + ADP + H(+)</text>
        <dbReference type="Rhea" id="RHEA:74071"/>
        <dbReference type="ChEBI" id="CHEBI:15378"/>
        <dbReference type="ChEBI" id="CHEBI:61506"/>
        <dbReference type="ChEBI" id="CHEBI:193068"/>
        <dbReference type="ChEBI" id="CHEBI:193069"/>
        <dbReference type="ChEBI" id="CHEBI:456216"/>
        <dbReference type="EC" id="2.4.99.24"/>
    </reaction>
</comment>
<evidence type="ECO:0000256" key="10">
    <source>
        <dbReference type="ARBA" id="ARBA00047503"/>
    </source>
</evidence>
<dbReference type="GO" id="GO:0009244">
    <property type="term" value="P:lipopolysaccharide core region biosynthetic process"/>
    <property type="evidence" value="ECO:0007669"/>
    <property type="project" value="TreeGrafter"/>
</dbReference>
<reference evidence="13" key="1">
    <citation type="submission" date="2017-02" db="EMBL/GenBank/DDBJ databases">
        <authorList>
            <person name="Varghese N."/>
            <person name="Submissions S."/>
        </authorList>
    </citation>
    <scope>NUCLEOTIDE SEQUENCE [LARGE SCALE GENOMIC DNA]</scope>
    <source>
        <strain evidence="13">ATCC 700200</strain>
    </source>
</reference>
<dbReference type="GO" id="GO:0008713">
    <property type="term" value="F:ADP-heptose-lipopolysaccharide heptosyltransferase activity"/>
    <property type="evidence" value="ECO:0007669"/>
    <property type="project" value="UniProtKB-EC"/>
</dbReference>
<protein>
    <recommendedName>
        <fullName evidence="9">lipopolysaccharide heptosyltransferase II</fullName>
        <ecNumber evidence="9">2.4.99.24</ecNumber>
    </recommendedName>
</protein>
<proteinExistence type="inferred from homology"/>
<evidence type="ECO:0000256" key="6">
    <source>
        <dbReference type="ARBA" id="ARBA00023136"/>
    </source>
</evidence>
<sequence length="665" mass="75112">MGKASKKKHRNKTLERISQWLVYAFFRCIEGTLWLMPLELVWYVGRVVGTIGFYVAGKYRRLAKHNLRIAFGRERDEHWIHHTAKKHFQSLFSNVLCGFRLPMMTQAQVEARVKVEGMEHTRKAMAEKKPILYLVCHLSCWEILTQVPTLFVFDRKPATVYQPLRNPFLNDLLIRRRRKLGYTLFNRQDGFTGAMKHMKEGGCLGVLVDQHAGDQGLWAPFFDRLASTTPIAAMMAQRSHGVLMPMAIYDDGPGRWRMVCSAPVDTHEVKQTVDGLTVWMNRSVEQMVRRQPENWFWVHNRWKLPKPRFLLHDYKRGIAFPADYDKSKLQPFELLVRSPNWLGDACMAFPAVRAMKAGRPDCKLTVFGPEKLRELWESQPEVDRYIGKENKEGLFSVARRIKATGIRFDAAILLTNSTRSTLEFWLAGIPRLVGFKGSLRSRFLTQIIKEPKKAPGPPMHHALRYLHIAKSCGANVEPELAKLESREPQAARPVAGPGLKIGICAGAEYGQAKRWPMDRFAAVMQQVSSLHADAAWTFYGAPGEAKMGEELSLLVGGSVPHTNLVGKTKLSELIQELRSCHLLVTNDTGTMHLAAALGVPTVSIFGSTEPVLTGPLGSQHIVIRHHVPCSPCFKRECPLGHYECMTKVTPEQVAEAVEKQLAVVG</sequence>
<comment type="similarity">
    <text evidence="8">Belongs to the glycosyltransferase 9 family.</text>
</comment>
<evidence type="ECO:0000256" key="11">
    <source>
        <dbReference type="SAM" id="Phobius"/>
    </source>
</evidence>
<dbReference type="AlphaFoldDB" id="A0A1T4X348"/>
<evidence type="ECO:0000313" key="12">
    <source>
        <dbReference type="EMBL" id="SKA84020.1"/>
    </source>
</evidence>
<feature type="transmembrane region" description="Helical" evidence="11">
    <location>
        <begin position="20"/>
        <end position="36"/>
    </location>
</feature>
<dbReference type="CDD" id="cd07984">
    <property type="entry name" value="LPLAT_LABLAT-like"/>
    <property type="match status" value="1"/>
</dbReference>
<keyword evidence="2" id="KW-1003">Cell membrane</keyword>
<name>A0A1T4X348_9BACT</name>
<dbReference type="PANTHER" id="PTHR30160">
    <property type="entry name" value="TETRAACYLDISACCHARIDE 4'-KINASE-RELATED"/>
    <property type="match status" value="1"/>
</dbReference>
<evidence type="ECO:0000256" key="1">
    <source>
        <dbReference type="ARBA" id="ARBA00004533"/>
    </source>
</evidence>
<dbReference type="InterPro" id="IPR051199">
    <property type="entry name" value="LPS_LOS_Heptosyltrfase"/>
</dbReference>
<keyword evidence="4" id="KW-0328">Glycosyltransferase</keyword>
<comment type="subcellular location">
    <subcellularLocation>
        <location evidence="1">Cell inner membrane</location>
    </subcellularLocation>
</comment>
<evidence type="ECO:0000256" key="8">
    <source>
        <dbReference type="ARBA" id="ARBA00043995"/>
    </source>
</evidence>
<dbReference type="InterPro" id="IPR002201">
    <property type="entry name" value="Glyco_trans_9"/>
</dbReference>
<evidence type="ECO:0000256" key="4">
    <source>
        <dbReference type="ARBA" id="ARBA00022676"/>
    </source>
</evidence>
<dbReference type="Proteomes" id="UP000190774">
    <property type="component" value="Unassembled WGS sequence"/>
</dbReference>
<evidence type="ECO:0000256" key="2">
    <source>
        <dbReference type="ARBA" id="ARBA00022475"/>
    </source>
</evidence>
<dbReference type="EMBL" id="FUYE01000003">
    <property type="protein sequence ID" value="SKA84020.1"/>
    <property type="molecule type" value="Genomic_DNA"/>
</dbReference>
<dbReference type="RefSeq" id="WP_078812191.1">
    <property type="nucleotide sequence ID" value="NZ_FUYE01000003.1"/>
</dbReference>
<keyword evidence="7" id="KW-0012">Acyltransferase</keyword>
<keyword evidence="3" id="KW-0997">Cell inner membrane</keyword>
<dbReference type="Pfam" id="PF01075">
    <property type="entry name" value="Glyco_transf_9"/>
    <property type="match status" value="1"/>
</dbReference>
<gene>
    <name evidence="12" type="ORF">SAMN02745166_00975</name>
</gene>
<accession>A0A1T4X348</accession>
<evidence type="ECO:0000313" key="13">
    <source>
        <dbReference type="Proteomes" id="UP000190774"/>
    </source>
</evidence>
<evidence type="ECO:0000256" key="3">
    <source>
        <dbReference type="ARBA" id="ARBA00022519"/>
    </source>
</evidence>
<dbReference type="GO" id="GO:0005829">
    <property type="term" value="C:cytosol"/>
    <property type="evidence" value="ECO:0007669"/>
    <property type="project" value="TreeGrafter"/>
</dbReference>
<keyword evidence="5 12" id="KW-0808">Transferase</keyword>
<keyword evidence="11" id="KW-0812">Transmembrane</keyword>
<dbReference type="GO" id="GO:0005886">
    <property type="term" value="C:plasma membrane"/>
    <property type="evidence" value="ECO:0007669"/>
    <property type="project" value="UniProtKB-SubCell"/>
</dbReference>
<dbReference type="Gene3D" id="3.40.50.2000">
    <property type="entry name" value="Glycogen Phosphorylase B"/>
    <property type="match status" value="2"/>
</dbReference>
<dbReference type="EC" id="2.4.99.24" evidence="9"/>
<dbReference type="InterPro" id="IPR004960">
    <property type="entry name" value="LipA_acyltrans"/>
</dbReference>
<dbReference type="NCBIfam" id="TIGR02195">
    <property type="entry name" value="heptsyl_trn_II"/>
    <property type="match status" value="1"/>
</dbReference>
<dbReference type="Pfam" id="PF03279">
    <property type="entry name" value="Lip_A_acyltrans"/>
    <property type="match status" value="1"/>
</dbReference>
<dbReference type="PANTHER" id="PTHR30160:SF7">
    <property type="entry name" value="ADP-HEPTOSE--LPS HEPTOSYLTRANSFERASE 2"/>
    <property type="match status" value="1"/>
</dbReference>
<evidence type="ECO:0000256" key="9">
    <source>
        <dbReference type="ARBA" id="ARBA00044042"/>
    </source>
</evidence>
<organism evidence="12 13">
    <name type="scientific">Prosthecobacter debontii</name>
    <dbReference type="NCBI Taxonomy" id="48467"/>
    <lineage>
        <taxon>Bacteria</taxon>
        <taxon>Pseudomonadati</taxon>
        <taxon>Verrucomicrobiota</taxon>
        <taxon>Verrucomicrobiia</taxon>
        <taxon>Verrucomicrobiales</taxon>
        <taxon>Verrucomicrobiaceae</taxon>
        <taxon>Prosthecobacter</taxon>
    </lineage>
</organism>
<dbReference type="GO" id="GO:0016746">
    <property type="term" value="F:acyltransferase activity"/>
    <property type="evidence" value="ECO:0007669"/>
    <property type="project" value="UniProtKB-KW"/>
</dbReference>
<keyword evidence="6 11" id="KW-0472">Membrane</keyword>